<dbReference type="RefSeq" id="WP_152803568.1">
    <property type="nucleotide sequence ID" value="NZ_WHNX01000010.1"/>
</dbReference>
<dbReference type="InterPro" id="IPR051329">
    <property type="entry name" value="NIR_SIR_4Fe-4S"/>
</dbReference>
<dbReference type="InterPro" id="IPR045854">
    <property type="entry name" value="NO2/SO3_Rdtase_4Fe4S_sf"/>
</dbReference>
<evidence type="ECO:0000313" key="9">
    <source>
        <dbReference type="EMBL" id="MPW25776.1"/>
    </source>
</evidence>
<dbReference type="InterPro" id="IPR036136">
    <property type="entry name" value="Nit/Sulf_reduc_fer-like_dom_sf"/>
</dbReference>
<dbReference type="PANTHER" id="PTHR32439:SF9">
    <property type="entry name" value="BLR3264 PROTEIN"/>
    <property type="match status" value="1"/>
</dbReference>
<comment type="caution">
    <text evidence="9">The sequence shown here is derived from an EMBL/GenBank/DDBJ whole genome shotgun (WGS) entry which is preliminary data.</text>
</comment>
<organism evidence="9 10">
    <name type="scientific">Alkalibaculum sporogenes</name>
    <dbReference type="NCBI Taxonomy" id="2655001"/>
    <lineage>
        <taxon>Bacteria</taxon>
        <taxon>Bacillati</taxon>
        <taxon>Bacillota</taxon>
        <taxon>Clostridia</taxon>
        <taxon>Eubacteriales</taxon>
        <taxon>Eubacteriaceae</taxon>
        <taxon>Alkalibaculum</taxon>
    </lineage>
</organism>
<dbReference type="PANTHER" id="PTHR32439">
    <property type="entry name" value="FERREDOXIN--NITRITE REDUCTASE, CHLOROPLASTIC"/>
    <property type="match status" value="1"/>
</dbReference>
<gene>
    <name evidence="9" type="ORF">GC105_08230</name>
</gene>
<evidence type="ECO:0000256" key="4">
    <source>
        <dbReference type="ARBA" id="ARBA00023002"/>
    </source>
</evidence>
<evidence type="ECO:0000256" key="6">
    <source>
        <dbReference type="ARBA" id="ARBA00023014"/>
    </source>
</evidence>
<name>A0A6A7K8P5_9FIRM</name>
<evidence type="ECO:0000256" key="5">
    <source>
        <dbReference type="ARBA" id="ARBA00023004"/>
    </source>
</evidence>
<keyword evidence="4" id="KW-0560">Oxidoreductase</keyword>
<dbReference type="GO" id="GO:0046872">
    <property type="term" value="F:metal ion binding"/>
    <property type="evidence" value="ECO:0007669"/>
    <property type="project" value="UniProtKB-KW"/>
</dbReference>
<evidence type="ECO:0000256" key="3">
    <source>
        <dbReference type="ARBA" id="ARBA00022723"/>
    </source>
</evidence>
<keyword evidence="2" id="KW-0349">Heme</keyword>
<dbReference type="SUPFAM" id="SSF55124">
    <property type="entry name" value="Nitrite/Sulfite reductase N-terminal domain-like"/>
    <property type="match status" value="2"/>
</dbReference>
<feature type="domain" description="Nitrite/Sulfite reductase ferredoxin-like" evidence="8">
    <location>
        <begin position="50"/>
        <end position="113"/>
    </location>
</feature>
<dbReference type="Proteomes" id="UP000440004">
    <property type="component" value="Unassembled WGS sequence"/>
</dbReference>
<sequence length="526" mass="59402">MEEIIERKIVEQKEIFNSDIRAFQKIGNKFVEGIIASGEFKAASGGMGVYAQRGGKEFMIRLRILCGILDFKTLKLIKDMANDHSLKSIHLTTRQAIQLHDLQFDEIISIMDKSLENDLYTRGGGGNFPRNVALSPLSGVEKDEAFDVSPYALLVNKYFISRMNTYKLPRKFKVAFSNNSNDTANASIADLGFIAVKNGHKEMFKLYIGGSLGANSGISVQYDDLIEPTDVLLHVEAILSLFVDEGDFENKGKARMRFIIKRLGEEGFLNCYKKHLAKVKETQNHQFELKNDEKKDSKEKDKEIIEQENVIPQKQDGLYTVVLHPKGGLLKTEDLNRIVDFLENISQVQIRLSMEESMYIRNLTAIEAEELLEITVGLRKTTRLSRSICCIGIPTCQIGIQDSQSLLTSILNSFQELGLVKDVLPALHISGCLNSCSRHPVSEIGFHGKKKRVKGQVEDVYTLHIGGKIGQYDTCIAKEYGDLLATEIPKFLVDLAINLEWSNKKFIDYISTEKHEFETMLEKYIV</sequence>
<dbReference type="Gene3D" id="3.30.413.10">
    <property type="entry name" value="Sulfite Reductase Hemoprotein, domain 1"/>
    <property type="match status" value="2"/>
</dbReference>
<evidence type="ECO:0000256" key="2">
    <source>
        <dbReference type="ARBA" id="ARBA00022617"/>
    </source>
</evidence>
<proteinExistence type="predicted"/>
<protein>
    <submittedName>
        <fullName evidence="9">Nitrite/sulfite reductase</fullName>
    </submittedName>
</protein>
<dbReference type="InterPro" id="IPR006066">
    <property type="entry name" value="NO2/SO3_Rdtase_FeS/sirohaem_BS"/>
</dbReference>
<dbReference type="SUPFAM" id="SSF56014">
    <property type="entry name" value="Nitrite and sulphite reductase 4Fe-4S domain-like"/>
    <property type="match status" value="2"/>
</dbReference>
<dbReference type="Gene3D" id="3.90.480.10">
    <property type="entry name" value="Sulfite Reductase Hemoprotein,Domain 2"/>
    <property type="match status" value="1"/>
</dbReference>
<dbReference type="GO" id="GO:0020037">
    <property type="term" value="F:heme binding"/>
    <property type="evidence" value="ECO:0007669"/>
    <property type="project" value="InterPro"/>
</dbReference>
<keyword evidence="3" id="KW-0479">Metal-binding</keyword>
<dbReference type="GO" id="GO:0016491">
    <property type="term" value="F:oxidoreductase activity"/>
    <property type="evidence" value="ECO:0007669"/>
    <property type="project" value="UniProtKB-KW"/>
</dbReference>
<evidence type="ECO:0000259" key="8">
    <source>
        <dbReference type="Pfam" id="PF03460"/>
    </source>
</evidence>
<keyword evidence="10" id="KW-1185">Reference proteome</keyword>
<dbReference type="GO" id="GO:0051539">
    <property type="term" value="F:4 iron, 4 sulfur cluster binding"/>
    <property type="evidence" value="ECO:0007669"/>
    <property type="project" value="UniProtKB-KW"/>
</dbReference>
<feature type="domain" description="Nitrite/sulphite reductase 4Fe-4S" evidence="7">
    <location>
        <begin position="126"/>
        <end position="278"/>
    </location>
</feature>
<evidence type="ECO:0000259" key="7">
    <source>
        <dbReference type="Pfam" id="PF01077"/>
    </source>
</evidence>
<keyword evidence="1" id="KW-0004">4Fe-4S</keyword>
<dbReference type="Pfam" id="PF01077">
    <property type="entry name" value="NIR_SIR"/>
    <property type="match status" value="1"/>
</dbReference>
<feature type="domain" description="Nitrite/Sulfite reductase ferredoxin-like" evidence="8">
    <location>
        <begin position="311"/>
        <end position="373"/>
    </location>
</feature>
<accession>A0A6A7K8P5</accession>
<reference evidence="9 10" key="1">
    <citation type="submission" date="2019-10" db="EMBL/GenBank/DDBJ databases">
        <title>Alkalibaculum tamaniensis sp.nov., a new alkaliphilic acetogen, isolated on methoxylated aromatics from a mud volcano.</title>
        <authorList>
            <person name="Khomyakova M.A."/>
            <person name="Merkel A.Y."/>
            <person name="Bonch-Osmolovskaya E.A."/>
            <person name="Slobodkin A.I."/>
        </authorList>
    </citation>
    <scope>NUCLEOTIDE SEQUENCE [LARGE SCALE GENOMIC DNA]</scope>
    <source>
        <strain evidence="9 10">M08DMB</strain>
    </source>
</reference>
<evidence type="ECO:0000256" key="1">
    <source>
        <dbReference type="ARBA" id="ARBA00022485"/>
    </source>
</evidence>
<keyword evidence="6" id="KW-0411">Iron-sulfur</keyword>
<dbReference type="PROSITE" id="PS00365">
    <property type="entry name" value="NIR_SIR"/>
    <property type="match status" value="1"/>
</dbReference>
<dbReference type="Pfam" id="PF03460">
    <property type="entry name" value="NIR_SIR_ferr"/>
    <property type="match status" value="2"/>
</dbReference>
<keyword evidence="5" id="KW-0408">Iron</keyword>
<dbReference type="EMBL" id="WHNX01000010">
    <property type="protein sequence ID" value="MPW25776.1"/>
    <property type="molecule type" value="Genomic_DNA"/>
</dbReference>
<dbReference type="InterPro" id="IPR006067">
    <property type="entry name" value="NO2/SO3_Rdtase_4Fe4S_dom"/>
</dbReference>
<dbReference type="InterPro" id="IPR005117">
    <property type="entry name" value="NiRdtase/SiRdtase_haem-b_fer"/>
</dbReference>
<dbReference type="AlphaFoldDB" id="A0A6A7K8P5"/>
<evidence type="ECO:0000313" key="10">
    <source>
        <dbReference type="Proteomes" id="UP000440004"/>
    </source>
</evidence>